<dbReference type="OrthoDB" id="6195205at2"/>
<comment type="caution">
    <text evidence="2">The sequence shown here is derived from an EMBL/GenBank/DDBJ whole genome shotgun (WGS) entry which is preliminary data.</text>
</comment>
<dbReference type="InterPro" id="IPR017896">
    <property type="entry name" value="4Fe4S_Fe-S-bd"/>
</dbReference>
<dbReference type="PROSITE" id="PS51379">
    <property type="entry name" value="4FE4S_FER_2"/>
    <property type="match status" value="1"/>
</dbReference>
<dbReference type="EMBL" id="SNYL01000007">
    <property type="protein sequence ID" value="TDQ43255.1"/>
    <property type="molecule type" value="Genomic_DNA"/>
</dbReference>
<evidence type="ECO:0000313" key="2">
    <source>
        <dbReference type="EMBL" id="TDQ43255.1"/>
    </source>
</evidence>
<protein>
    <recommendedName>
        <fullName evidence="1">4Fe-4S ferredoxin-type domain-containing protein</fullName>
    </recommendedName>
</protein>
<gene>
    <name evidence="2" type="ORF">DFR43_10723</name>
</gene>
<keyword evidence="3" id="KW-1185">Reference proteome</keyword>
<dbReference type="Proteomes" id="UP000295510">
    <property type="component" value="Unassembled WGS sequence"/>
</dbReference>
<evidence type="ECO:0000313" key="3">
    <source>
        <dbReference type="Proteomes" id="UP000295510"/>
    </source>
</evidence>
<accession>A0A4R6UEI3</accession>
<organism evidence="2 3">
    <name type="scientific">Tepidicella xavieri</name>
    <dbReference type="NCBI Taxonomy" id="360241"/>
    <lineage>
        <taxon>Bacteria</taxon>
        <taxon>Pseudomonadati</taxon>
        <taxon>Pseudomonadota</taxon>
        <taxon>Betaproteobacteria</taxon>
        <taxon>Burkholderiales</taxon>
        <taxon>Tepidicella</taxon>
    </lineage>
</organism>
<feature type="domain" description="4Fe-4S ferredoxin-type" evidence="1">
    <location>
        <begin position="144"/>
        <end position="176"/>
    </location>
</feature>
<sequence>MSAVFGPLAEQGLSLQAVWDIDTLPADVLQGLCLSAAERASWRQLVLIGHHSRAFWEALQRRGMHGSDPVDTFVAECVRRWMAASLPGHRWWLVFPGERPVGLQRLGELAGWHQPSPFRVGVDAEWGSWFAYRAVLLTDTALPVTPRRQQSSPCLSCSAQPCVAACPAGALVAGRPEVAAAGFGLRACIDHRLRPASPCQDRCLARLACPVGEQARYSEAQIAYHYLQSLPAIRRWREALDPQVA</sequence>
<dbReference type="RefSeq" id="WP_133597109.1">
    <property type="nucleotide sequence ID" value="NZ_SNYL01000007.1"/>
</dbReference>
<proteinExistence type="predicted"/>
<dbReference type="AlphaFoldDB" id="A0A4R6UEI3"/>
<evidence type="ECO:0000259" key="1">
    <source>
        <dbReference type="PROSITE" id="PS51379"/>
    </source>
</evidence>
<reference evidence="2 3" key="1">
    <citation type="submission" date="2019-03" db="EMBL/GenBank/DDBJ databases">
        <title>Genomic Encyclopedia of Type Strains, Phase IV (KMG-IV): sequencing the most valuable type-strain genomes for metagenomic binning, comparative biology and taxonomic classification.</title>
        <authorList>
            <person name="Goeker M."/>
        </authorList>
    </citation>
    <scope>NUCLEOTIDE SEQUENCE [LARGE SCALE GENOMIC DNA]</scope>
    <source>
        <strain evidence="2 3">DSM 19605</strain>
    </source>
</reference>
<name>A0A4R6UEI3_9BURK</name>